<gene>
    <name evidence="6" type="primary">wecF</name>
    <name evidence="6" type="synonym">rffT</name>
    <name evidence="7" type="ORF">QU24_06080</name>
</gene>
<evidence type="ECO:0000313" key="7">
    <source>
        <dbReference type="EMBL" id="KHJ68961.1"/>
    </source>
</evidence>
<dbReference type="InterPro" id="IPR009993">
    <property type="entry name" value="WecF"/>
</dbReference>
<keyword evidence="3 6" id="KW-0328">Glycosyltransferase</keyword>
<comment type="pathway">
    <text evidence="6">Bacterial outer membrane biogenesis; enterobacterial common antigen biosynthesis.</text>
</comment>
<comment type="function">
    <text evidence="6">Catalyzes the synthesis of Und-PP-GlcNAc-ManNAcA-Fuc4NAc (Lipid III), the third lipid-linked intermediate involved in ECA synthesis.</text>
</comment>
<dbReference type="GO" id="GO:0005886">
    <property type="term" value="C:plasma membrane"/>
    <property type="evidence" value="ECO:0007669"/>
    <property type="project" value="UniProtKB-SubCell"/>
</dbReference>
<comment type="subcellular location">
    <subcellularLocation>
        <location evidence="6">Cell inner membrane</location>
        <topology evidence="6">Peripheral membrane protein</topology>
    </subcellularLocation>
</comment>
<dbReference type="Proteomes" id="UP000030853">
    <property type="component" value="Unassembled WGS sequence"/>
</dbReference>
<sequence>MTLFHVLGSDIPHHNHTVLRFFNEVMSRELPTDVPRQFMVVTTTPEALQVYTALHIETFTSKRALAQAVIQRAADRATRFFFHGQFNPQIWLALLSGKLRRQQAFWHIWGADLYEEGRGIKYQLFYLLRRLAQRRLAHVFATRGDLHAFQQRHPRVPTSLLYFPTRMPEAAVPAGTHSDDFTVLLGNSGDRSNRHIEGLQAIHAQFGDKVKVLVPLGYPDNNHAYIAEIATAAQRLFPQGQVSLLRDKIDFDTYLQLLSGCQLGYFMFERQQGIGTLCLLIQANIPFVLNRKNPFWRDLSEQGLPVLFSEDVLDAARVAEAQRQLTHCDKSLIAFFAPGYLAGWRHALTLSERERT</sequence>
<dbReference type="GO" id="GO:0009246">
    <property type="term" value="P:enterobacterial common antigen biosynthetic process"/>
    <property type="evidence" value="ECO:0007669"/>
    <property type="project" value="UniProtKB-UniRule"/>
</dbReference>
<evidence type="ECO:0000256" key="3">
    <source>
        <dbReference type="ARBA" id="ARBA00022676"/>
    </source>
</evidence>
<keyword evidence="5 6" id="KW-0472">Membrane</keyword>
<comment type="similarity">
    <text evidence="6">Belongs to the glycosyltransferase 56 family.</text>
</comment>
<dbReference type="UniPathway" id="UPA00566"/>
<evidence type="ECO:0000256" key="2">
    <source>
        <dbReference type="ARBA" id="ARBA00022519"/>
    </source>
</evidence>
<keyword evidence="1 6" id="KW-1003">Cell membrane</keyword>
<name>A0A0B1RBD1_9GAMM</name>
<protein>
    <recommendedName>
        <fullName evidence="6">TDP-N-acetylfucosamine:lipid II N-acetylfucosaminyltransferase</fullName>
        <ecNumber evidence="6">2.4.1.325</ecNumber>
    </recommendedName>
    <alternativeName>
        <fullName evidence="6">4-alpha-L-fucosyltransferase</fullName>
    </alternativeName>
    <alternativeName>
        <fullName evidence="6">TDP-Fuc4NAc:lipid II Fuc4NAc transferase</fullName>
        <shortName evidence="6">Fuc4NAc transferase</shortName>
    </alternativeName>
</protein>
<comment type="catalytic activity">
    <reaction evidence="6">
        <text>beta-D-ManNAcA-(1-&gt;4)-alpha-D-GlcNAc-di-trans,octa-cis-undecaprenyl diphosphate + dTDP-4-acetamido-4,6-dideoxy-alpha-D-galactose = alpha-D-FucNAc4-(1-&gt;4)-beta-D-ManNAcA-(1-&gt;4)-D-GlcNAc-undecaprenyl diphosphate + dTDP + H(+)</text>
        <dbReference type="Rhea" id="RHEA:28759"/>
        <dbReference type="ChEBI" id="CHEBI:15378"/>
        <dbReference type="ChEBI" id="CHEBI:58369"/>
        <dbReference type="ChEBI" id="CHEBI:61495"/>
        <dbReference type="ChEBI" id="CHEBI:61496"/>
        <dbReference type="ChEBI" id="CHEBI:68493"/>
        <dbReference type="EC" id="2.4.1.325"/>
    </reaction>
</comment>
<keyword evidence="2 6" id="KW-0997">Cell inner membrane</keyword>
<evidence type="ECO:0000256" key="4">
    <source>
        <dbReference type="ARBA" id="ARBA00022679"/>
    </source>
</evidence>
<dbReference type="NCBIfam" id="NF002753">
    <property type="entry name" value="PRK02797.1-2"/>
    <property type="match status" value="1"/>
</dbReference>
<dbReference type="Pfam" id="PF07429">
    <property type="entry name" value="Glyco_transf_56"/>
    <property type="match status" value="1"/>
</dbReference>
<keyword evidence="4 6" id="KW-0808">Transferase</keyword>
<dbReference type="RefSeq" id="WP_039329210.1">
    <property type="nucleotide sequence ID" value="NZ_JTJJ01000026.1"/>
</dbReference>
<evidence type="ECO:0000313" key="8">
    <source>
        <dbReference type="Proteomes" id="UP000030853"/>
    </source>
</evidence>
<evidence type="ECO:0000256" key="6">
    <source>
        <dbReference type="HAMAP-Rule" id="MF_01002"/>
    </source>
</evidence>
<evidence type="ECO:0000256" key="5">
    <source>
        <dbReference type="ARBA" id="ARBA00023136"/>
    </source>
</evidence>
<dbReference type="GO" id="GO:0008417">
    <property type="term" value="F:fucosyltransferase activity"/>
    <property type="evidence" value="ECO:0007669"/>
    <property type="project" value="InterPro"/>
</dbReference>
<accession>A0A0B1RBD1</accession>
<comment type="caution">
    <text evidence="7">The sequence shown here is derived from an EMBL/GenBank/DDBJ whole genome shotgun (WGS) entry which is preliminary data.</text>
</comment>
<dbReference type="AlphaFoldDB" id="A0A0B1RBD1"/>
<dbReference type="EMBL" id="JTJJ01000026">
    <property type="protein sequence ID" value="KHJ68961.1"/>
    <property type="molecule type" value="Genomic_DNA"/>
</dbReference>
<reference evidence="7 8" key="1">
    <citation type="submission" date="2014-11" db="EMBL/GenBank/DDBJ databases">
        <title>Genome sequencing of Pantoea rodasii ND03.</title>
        <authorList>
            <person name="Muhamad Yunos N.Y."/>
            <person name="Chan K.-G."/>
        </authorList>
    </citation>
    <scope>NUCLEOTIDE SEQUENCE [LARGE SCALE GENOMIC DNA]</scope>
    <source>
        <strain evidence="7 8">ND03</strain>
    </source>
</reference>
<dbReference type="GO" id="GO:0102031">
    <property type="term" value="F:4-acetamido-4,6-dideoxy-D-galactose transferase activity"/>
    <property type="evidence" value="ECO:0007669"/>
    <property type="project" value="UniProtKB-EC"/>
</dbReference>
<dbReference type="EC" id="2.4.1.325" evidence="6"/>
<organism evidence="7 8">
    <name type="scientific">Pantoea rodasii</name>
    <dbReference type="NCBI Taxonomy" id="1076549"/>
    <lineage>
        <taxon>Bacteria</taxon>
        <taxon>Pseudomonadati</taxon>
        <taxon>Pseudomonadota</taxon>
        <taxon>Gammaproteobacteria</taxon>
        <taxon>Enterobacterales</taxon>
        <taxon>Erwiniaceae</taxon>
        <taxon>Pantoea</taxon>
    </lineage>
</organism>
<dbReference type="HAMAP" id="MF_01002">
    <property type="entry name" value="WecF_RffT"/>
    <property type="match status" value="1"/>
</dbReference>
<proteinExistence type="inferred from homology"/>
<evidence type="ECO:0000256" key="1">
    <source>
        <dbReference type="ARBA" id="ARBA00022475"/>
    </source>
</evidence>